<dbReference type="Gene3D" id="3.40.50.1820">
    <property type="entry name" value="alpha/beta hydrolase"/>
    <property type="match status" value="1"/>
</dbReference>
<dbReference type="EMBL" id="PUJX01000005">
    <property type="protein sequence ID" value="TDB54055.1"/>
    <property type="molecule type" value="Genomic_DNA"/>
</dbReference>
<dbReference type="Pfam" id="PF01764">
    <property type="entry name" value="Lipase_3"/>
    <property type="match status" value="1"/>
</dbReference>
<gene>
    <name evidence="2" type="ORF">C5468_05880</name>
</gene>
<dbReference type="GO" id="GO:0006629">
    <property type="term" value="P:lipid metabolic process"/>
    <property type="evidence" value="ECO:0007669"/>
    <property type="project" value="InterPro"/>
</dbReference>
<proteinExistence type="predicted"/>
<evidence type="ECO:0000259" key="1">
    <source>
        <dbReference type="Pfam" id="PF01764"/>
    </source>
</evidence>
<dbReference type="Proteomes" id="UP000295550">
    <property type="component" value="Unassembled WGS sequence"/>
</dbReference>
<dbReference type="PANTHER" id="PTHR45856">
    <property type="entry name" value="ALPHA/BETA-HYDROLASES SUPERFAMILY PROTEIN"/>
    <property type="match status" value="1"/>
</dbReference>
<evidence type="ECO:0000313" key="3">
    <source>
        <dbReference type="Proteomes" id="UP000295550"/>
    </source>
</evidence>
<dbReference type="InterPro" id="IPR002921">
    <property type="entry name" value="Fungal_lipase-type"/>
</dbReference>
<evidence type="ECO:0000313" key="2">
    <source>
        <dbReference type="EMBL" id="TDB54055.1"/>
    </source>
</evidence>
<dbReference type="SUPFAM" id="SSF53474">
    <property type="entry name" value="alpha/beta-Hydrolases"/>
    <property type="match status" value="1"/>
</dbReference>
<comment type="caution">
    <text evidence="2">The sequence shown here is derived from an EMBL/GenBank/DDBJ whole genome shotgun (WGS) entry which is preliminary data.</text>
</comment>
<dbReference type="RefSeq" id="WP_088372388.1">
    <property type="nucleotide sequence ID" value="NZ_CAWOLF010000005.1"/>
</dbReference>
<dbReference type="AlphaFoldDB" id="A0A4V2X703"/>
<sequence>MTISLEEQKLNLALSLIINSGEISDKPDKINTIKFDINKSLKNSKTTADKFSIIWGPAVFRIDEQHHDKKYDHVVMIVQNIDNPSDYRLIIRGTWSRINELDEDLLVATTVDWSNWDTNIPKEFKGAKISYGTDLALKSLINGKPLNKDNASLSLIDEIDRITTEEGKDKILNITVTGHSLGGLLASTMGLYLKKRYLNKGNDNIHIQVCTFAAPTAGNKIFASYSESVFSGTLMHSYYKSNFLRIHNNHDIVPLAWAIKDLKKIKAIYPHIAIKILVDAVILSVWDKNYTQIFPDYFFTTKIPDSIHGLFDKIGYQHIDAYPRGYGMSFIRINNSPEIPTDYDIVVVNDNLSESIIALLKFLTKDKIDIT</sequence>
<name>A0A4V2X703_PHOLU</name>
<accession>A0A4V2X703</accession>
<feature type="domain" description="Fungal lipase-type" evidence="1">
    <location>
        <begin position="126"/>
        <end position="255"/>
    </location>
</feature>
<protein>
    <submittedName>
        <fullName evidence="2">Lipase family protein</fullName>
    </submittedName>
</protein>
<reference evidence="2 3" key="1">
    <citation type="journal article" date="2019" name="Int. J. Syst. Evol. Microbiol.">
        <title>Photorhabdus khanii subsp. guanajuatensis subsp. nov., isolated from Heterorhabditis atacamensis, and Photorhabdus luminescens subsp. mexicana subsp. nov., isolated from Heterorhabditis mexicana entomopathogenic nematodes.</title>
        <authorList>
            <person name="Machado R.A.R."/>
            <person name="Bruno P."/>
            <person name="Arce C.C.M."/>
            <person name="Liechti N."/>
            <person name="Kohler A."/>
            <person name="Bernal J."/>
            <person name="Bruggmann R."/>
            <person name="Turlings T.C.J."/>
        </authorList>
    </citation>
    <scope>NUCLEOTIDE SEQUENCE [LARGE SCALE GENOMIC DNA]</scope>
    <source>
        <strain evidence="2 3">MEX47-22</strain>
    </source>
</reference>
<dbReference type="InterPro" id="IPR051218">
    <property type="entry name" value="Sec_MonoDiacylglyc_Lipase"/>
</dbReference>
<dbReference type="InterPro" id="IPR029058">
    <property type="entry name" value="AB_hydrolase_fold"/>
</dbReference>
<dbReference type="PANTHER" id="PTHR45856:SF24">
    <property type="entry name" value="FUNGAL LIPASE-LIKE DOMAIN-CONTAINING PROTEIN"/>
    <property type="match status" value="1"/>
</dbReference>
<organism evidence="2 3">
    <name type="scientific">Photorhabdus luminescens subsp. mexicana</name>
    <dbReference type="NCBI Taxonomy" id="2100167"/>
    <lineage>
        <taxon>Bacteria</taxon>
        <taxon>Pseudomonadati</taxon>
        <taxon>Pseudomonadota</taxon>
        <taxon>Gammaproteobacteria</taxon>
        <taxon>Enterobacterales</taxon>
        <taxon>Morganellaceae</taxon>
        <taxon>Photorhabdus</taxon>
    </lineage>
</organism>
<dbReference type="CDD" id="cd00519">
    <property type="entry name" value="Lipase_3"/>
    <property type="match status" value="1"/>
</dbReference>